<dbReference type="AlphaFoldDB" id="A0A0R1TXV6"/>
<proteinExistence type="predicted"/>
<sequence>MRINGAVRFRQGTGSTIKTALMTFAGIVGTITLGATMSLPVMFLITLVTLVGLPATNHHRTGAIDSIRTSTLAIAVTITFNMLTTAEVDSAVLLIVAVGLLAVAKRYQVRTLSVIAFQLLLAWLGYSGEWGTLIGTVLVGTSLVYAHQHDEAGQLLGATGLAIILAQWILPYLANVNVVLAFALYCVYLGGLLLGTRGLQ</sequence>
<feature type="transmembrane region" description="Helical" evidence="1">
    <location>
        <begin position="153"/>
        <end position="170"/>
    </location>
</feature>
<dbReference type="Proteomes" id="UP000051922">
    <property type="component" value="Unassembled WGS sequence"/>
</dbReference>
<evidence type="ECO:0000313" key="2">
    <source>
        <dbReference type="EMBL" id="KRL86006.1"/>
    </source>
</evidence>
<dbReference type="PATRIC" id="fig|1423783.4.peg.1454"/>
<dbReference type="STRING" id="1423783.FC50_GL001413"/>
<protein>
    <submittedName>
        <fullName evidence="2">Uncharacterized protein</fullName>
    </submittedName>
</protein>
<dbReference type="RefSeq" id="WP_054650783.1">
    <property type="nucleotide sequence ID" value="NZ_AZFJ01000049.1"/>
</dbReference>
<keyword evidence="1" id="KW-1133">Transmembrane helix</keyword>
<comment type="caution">
    <text evidence="2">The sequence shown here is derived from an EMBL/GenBank/DDBJ whole genome shotgun (WGS) entry which is preliminary data.</text>
</comment>
<reference evidence="2 3" key="1">
    <citation type="journal article" date="2015" name="Genome Announc.">
        <title>Expanding the biotechnology potential of lactobacilli through comparative genomics of 213 strains and associated genera.</title>
        <authorList>
            <person name="Sun Z."/>
            <person name="Harris H.M."/>
            <person name="McCann A."/>
            <person name="Guo C."/>
            <person name="Argimon S."/>
            <person name="Zhang W."/>
            <person name="Yang X."/>
            <person name="Jeffery I.B."/>
            <person name="Cooney J.C."/>
            <person name="Kagawa T.F."/>
            <person name="Liu W."/>
            <person name="Song Y."/>
            <person name="Salvetti E."/>
            <person name="Wrobel A."/>
            <person name="Rasinkangas P."/>
            <person name="Parkhill J."/>
            <person name="Rea M.C."/>
            <person name="O'Sullivan O."/>
            <person name="Ritari J."/>
            <person name="Douillard F.P."/>
            <person name="Paul Ross R."/>
            <person name="Yang R."/>
            <person name="Briner A.E."/>
            <person name="Felis G.E."/>
            <person name="de Vos W.M."/>
            <person name="Barrangou R."/>
            <person name="Klaenhammer T.R."/>
            <person name="Caufield P.W."/>
            <person name="Cui Y."/>
            <person name="Zhang H."/>
            <person name="O'Toole P.W."/>
        </authorList>
    </citation>
    <scope>NUCLEOTIDE SEQUENCE [LARGE SCALE GENOMIC DNA]</scope>
    <source>
        <strain evidence="2 3">DSM 15945</strain>
    </source>
</reference>
<dbReference type="EMBL" id="AZFJ01000049">
    <property type="protein sequence ID" value="KRL86006.1"/>
    <property type="molecule type" value="Genomic_DNA"/>
</dbReference>
<evidence type="ECO:0000313" key="3">
    <source>
        <dbReference type="Proteomes" id="UP000051922"/>
    </source>
</evidence>
<name>A0A0R1TXV6_9LACO</name>
<evidence type="ECO:0000256" key="1">
    <source>
        <dbReference type="SAM" id="Phobius"/>
    </source>
</evidence>
<keyword evidence="1" id="KW-0812">Transmembrane</keyword>
<accession>A0A0R1TXV6</accession>
<organism evidence="2 3">
    <name type="scientific">Lacticaseibacillus pantheris DSM 15945 = JCM 12539 = NBRC 106106</name>
    <dbReference type="NCBI Taxonomy" id="1423783"/>
    <lineage>
        <taxon>Bacteria</taxon>
        <taxon>Bacillati</taxon>
        <taxon>Bacillota</taxon>
        <taxon>Bacilli</taxon>
        <taxon>Lactobacillales</taxon>
        <taxon>Lactobacillaceae</taxon>
        <taxon>Lacticaseibacillus</taxon>
    </lineage>
</organism>
<feature type="transmembrane region" description="Helical" evidence="1">
    <location>
        <begin position="176"/>
        <end position="195"/>
    </location>
</feature>
<feature type="transmembrane region" description="Helical" evidence="1">
    <location>
        <begin position="21"/>
        <end position="52"/>
    </location>
</feature>
<gene>
    <name evidence="2" type="ORF">FC50_GL001413</name>
</gene>
<feature type="transmembrane region" description="Helical" evidence="1">
    <location>
        <begin position="72"/>
        <end position="100"/>
    </location>
</feature>
<keyword evidence="3" id="KW-1185">Reference proteome</keyword>
<keyword evidence="1" id="KW-0472">Membrane</keyword>